<protein>
    <submittedName>
        <fullName evidence="4">Beta-lactamase family protein</fullName>
    </submittedName>
</protein>
<feature type="region of interest" description="Disordered" evidence="1">
    <location>
        <begin position="28"/>
        <end position="51"/>
    </location>
</feature>
<evidence type="ECO:0000256" key="1">
    <source>
        <dbReference type="SAM" id="MobiDB-lite"/>
    </source>
</evidence>
<evidence type="ECO:0000256" key="2">
    <source>
        <dbReference type="SAM" id="SignalP"/>
    </source>
</evidence>
<name>A0A5B8LF99_9SPHN</name>
<proteinExistence type="predicted"/>
<dbReference type="Pfam" id="PF00144">
    <property type="entry name" value="Beta-lactamase"/>
    <property type="match status" value="1"/>
</dbReference>
<reference evidence="4 5" key="1">
    <citation type="submission" date="2019-07" db="EMBL/GenBank/DDBJ databases">
        <title>Full genome sequence of Sphingomonas sp. 4R-6-7(HKS19).</title>
        <authorList>
            <person name="Im W.-T."/>
        </authorList>
    </citation>
    <scope>NUCLEOTIDE SEQUENCE [LARGE SCALE GENOMIC DNA]</scope>
    <source>
        <strain evidence="4 5">HKS19</strain>
    </source>
</reference>
<gene>
    <name evidence="4" type="ORF">FPZ24_04950</name>
</gene>
<organism evidence="4 5">
    <name type="scientific">Sphingomonas panacisoli</name>
    <dbReference type="NCBI Taxonomy" id="1813879"/>
    <lineage>
        <taxon>Bacteria</taxon>
        <taxon>Pseudomonadati</taxon>
        <taxon>Pseudomonadota</taxon>
        <taxon>Alphaproteobacteria</taxon>
        <taxon>Sphingomonadales</taxon>
        <taxon>Sphingomonadaceae</taxon>
        <taxon>Sphingomonas</taxon>
    </lineage>
</organism>
<dbReference type="PANTHER" id="PTHR43283">
    <property type="entry name" value="BETA-LACTAMASE-RELATED"/>
    <property type="match status" value="1"/>
</dbReference>
<feature type="signal peptide" evidence="2">
    <location>
        <begin position="1"/>
        <end position="26"/>
    </location>
</feature>
<dbReference type="InterPro" id="IPR001466">
    <property type="entry name" value="Beta-lactam-related"/>
</dbReference>
<sequence length="654" mass="70952">MQSGRARMISRFIPLVVALCTAPLLAQTTASSPGATQTTVTEPTGWKATSGPGRVEFLAPEEDFTIDLVDDAEATDASGAAKSAWSTIDPASQRAPLSISKAAASEGWDEEWQIEYASTPGINIRAIALRHGQRWTVALLRGSVATLSKRSGTILAVMQSLRPAGVTAENFTDRRALPFDAARRERLKDFWRQAMAAYGVPGIGYAFFDRNGVIEEGGLGVGRVGGRSPITAHTLFRIASNTKGMTTLLIARLVDQGKLAWDEPVTKAYPGFRLGDPETLKAMKVRHLVCACTGMPRQDLEWMISGSPKTPASRVFDLLAPMQPTGKFGEVYQYSNLLAAAGGYVAARAAYPYMEVGAAYDRAMRENVFVPLGMKDTTFDTTVALAGDHAYPHDVVLDGSVQVGVPDAGRAIDFARPAGGAWSSAHDVALYALNELREGLLSNGQRFVSRDALLERRRGGVEYGEDTRYGMGVETISRWGVSIIHHGGALPGWGSDWFVLPDAGVGVVLLMNSQSGREIENETRRMLVELLYGARPQALESMKADAASMRADVLESAKDIRVPVDPVAARRLAVRYFNPVLGKLTIERRGSQLIFNLPSGSSRVGSEKNKDGSTSYVMIDPATWGWTFLARPTRDRDALVIRDPRHEYVFSPAK</sequence>
<feature type="chain" id="PRO_5022759337" evidence="2">
    <location>
        <begin position="27"/>
        <end position="654"/>
    </location>
</feature>
<accession>A0A5B8LF99</accession>
<dbReference type="Proteomes" id="UP000315673">
    <property type="component" value="Chromosome"/>
</dbReference>
<keyword evidence="5" id="KW-1185">Reference proteome</keyword>
<evidence type="ECO:0000313" key="5">
    <source>
        <dbReference type="Proteomes" id="UP000315673"/>
    </source>
</evidence>
<dbReference type="PANTHER" id="PTHR43283:SF3">
    <property type="entry name" value="BETA-LACTAMASE FAMILY PROTEIN (AFU_ORTHOLOGUE AFUA_5G07500)"/>
    <property type="match status" value="1"/>
</dbReference>
<dbReference type="InterPro" id="IPR050789">
    <property type="entry name" value="Diverse_Enzym_Activities"/>
</dbReference>
<dbReference type="SUPFAM" id="SSF56601">
    <property type="entry name" value="beta-lactamase/transpeptidase-like"/>
    <property type="match status" value="1"/>
</dbReference>
<keyword evidence="2" id="KW-0732">Signal</keyword>
<dbReference type="Gene3D" id="3.40.710.10">
    <property type="entry name" value="DD-peptidase/beta-lactamase superfamily"/>
    <property type="match status" value="1"/>
</dbReference>
<evidence type="ECO:0000313" key="4">
    <source>
        <dbReference type="EMBL" id="QDZ06908.1"/>
    </source>
</evidence>
<dbReference type="InterPro" id="IPR012338">
    <property type="entry name" value="Beta-lactam/transpept-like"/>
</dbReference>
<evidence type="ECO:0000259" key="3">
    <source>
        <dbReference type="Pfam" id="PF00144"/>
    </source>
</evidence>
<dbReference type="KEGG" id="spai:FPZ24_04950"/>
<dbReference type="AlphaFoldDB" id="A0A5B8LF99"/>
<dbReference type="EMBL" id="CP042306">
    <property type="protein sequence ID" value="QDZ06908.1"/>
    <property type="molecule type" value="Genomic_DNA"/>
</dbReference>
<feature type="domain" description="Beta-lactamase-related" evidence="3">
    <location>
        <begin position="189"/>
        <end position="522"/>
    </location>
</feature>
<dbReference type="OrthoDB" id="5377981at2"/>
<feature type="compositionally biased region" description="Polar residues" evidence="1">
    <location>
        <begin position="28"/>
        <end position="42"/>
    </location>
</feature>